<feature type="transmembrane region" description="Helical" evidence="10">
    <location>
        <begin position="169"/>
        <end position="199"/>
    </location>
</feature>
<protein>
    <recommendedName>
        <fullName evidence="10">Mannosyltransferase</fullName>
        <ecNumber evidence="10">2.4.1.-</ecNumber>
    </recommendedName>
</protein>
<keyword evidence="13" id="KW-1185">Reference proteome</keyword>
<sequence>MGRNLPSVKLRQNGNQQKRESKKEIPKKVTNTQPKKNEVESTSLIYPNGDTAFKSILLARFCSAIWLHITDCDETYNYWEPAHYLVFGKGLQTWEYSPEFALRSYTYLLIHALPAKIYQKLFNPNPLLIFYFVRCLLGLLCSFVEVYFYKAVCREFGVHVGRMCLAFQLFSAGMFISSTAFLPSSWAMYMMCTACAAWWTQKYEFAIFATALGSLLGWPFAALLGIPIAIDMLFLKKMYRIFLQWSVISAIAILVPMLIIDSMHFGKFVIAPWNIIKYNILGGAGPNLYGTEPFSYYLVNGFLNFNVIWVLALMTPIALLLSYFFVPSKNKSTLILPHYISLSPLFLWLFVFLLQPHKEERFLFPVYPLICLCGSITIDIIQKLVFRIWCYIKTFPHGTHYLDTTSFIMVGTFIITTLLSISRVYALYTNYHAPLDIFMELNRYPTEGRIPESTIINVCLGKDWHRFPNSFFLPNTNWNVKFIKSEFEGILPAPYSQTENGTKIIHSHFNDKNREEPSLYFDITKCHFLVDLNLGRETPLEPIYANKKDHWRVVRHFKFLNVEKSHRFFRAFYIPFVSNRYLKFSNFSLLQAVRQTKIK</sequence>
<feature type="transmembrane region" description="Helical" evidence="10">
    <location>
        <begin position="307"/>
        <end position="326"/>
    </location>
</feature>
<evidence type="ECO:0000313" key="12">
    <source>
        <dbReference type="EMBL" id="KRT81682.1"/>
    </source>
</evidence>
<evidence type="ECO:0000256" key="3">
    <source>
        <dbReference type="ARBA" id="ARBA00007063"/>
    </source>
</evidence>
<evidence type="ECO:0000313" key="13">
    <source>
        <dbReference type="Proteomes" id="UP000051574"/>
    </source>
</evidence>
<feature type="transmembrane region" description="Helical" evidence="10">
    <location>
        <begin position="128"/>
        <end position="148"/>
    </location>
</feature>
<evidence type="ECO:0000256" key="9">
    <source>
        <dbReference type="ARBA" id="ARBA00023136"/>
    </source>
</evidence>
<keyword evidence="7 10" id="KW-0256">Endoplasmic reticulum</keyword>
<feature type="transmembrane region" description="Helical" evidence="10">
    <location>
        <begin position="407"/>
        <end position="428"/>
    </location>
</feature>
<evidence type="ECO:0000256" key="2">
    <source>
        <dbReference type="ARBA" id="ARBA00004922"/>
    </source>
</evidence>
<name>A0A0T6B2X3_9SCAR</name>
<evidence type="ECO:0000256" key="5">
    <source>
        <dbReference type="ARBA" id="ARBA00022679"/>
    </source>
</evidence>
<proteinExistence type="inferred from homology"/>
<dbReference type="GO" id="GO:0006487">
    <property type="term" value="P:protein N-linked glycosylation"/>
    <property type="evidence" value="ECO:0007669"/>
    <property type="project" value="TreeGrafter"/>
</dbReference>
<comment type="subcellular location">
    <subcellularLocation>
        <location evidence="1 10">Endoplasmic reticulum membrane</location>
        <topology evidence="1 10">Multi-pass membrane protein</topology>
    </subcellularLocation>
</comment>
<accession>A0A0T6B2X3</accession>
<evidence type="ECO:0000256" key="7">
    <source>
        <dbReference type="ARBA" id="ARBA00022824"/>
    </source>
</evidence>
<evidence type="ECO:0000256" key="4">
    <source>
        <dbReference type="ARBA" id="ARBA00022676"/>
    </source>
</evidence>
<feature type="transmembrane region" description="Helical" evidence="10">
    <location>
        <begin position="242"/>
        <end position="260"/>
    </location>
</feature>
<organism evidence="12 13">
    <name type="scientific">Oryctes borbonicus</name>
    <dbReference type="NCBI Taxonomy" id="1629725"/>
    <lineage>
        <taxon>Eukaryota</taxon>
        <taxon>Metazoa</taxon>
        <taxon>Ecdysozoa</taxon>
        <taxon>Arthropoda</taxon>
        <taxon>Hexapoda</taxon>
        <taxon>Insecta</taxon>
        <taxon>Pterygota</taxon>
        <taxon>Neoptera</taxon>
        <taxon>Endopterygota</taxon>
        <taxon>Coleoptera</taxon>
        <taxon>Polyphaga</taxon>
        <taxon>Scarabaeiformia</taxon>
        <taxon>Scarabaeidae</taxon>
        <taxon>Dynastinae</taxon>
        <taxon>Oryctes</taxon>
    </lineage>
</organism>
<reference evidence="12 13" key="1">
    <citation type="submission" date="2015-09" db="EMBL/GenBank/DDBJ databases">
        <title>Draft genome of the scarab beetle Oryctes borbonicus.</title>
        <authorList>
            <person name="Meyer J.M."/>
            <person name="Markov G.V."/>
            <person name="Baskaran P."/>
            <person name="Herrmann M."/>
            <person name="Sommer R.J."/>
            <person name="Roedelsperger C."/>
        </authorList>
    </citation>
    <scope>NUCLEOTIDE SEQUENCE [LARGE SCALE GENOMIC DNA]</scope>
    <source>
        <strain evidence="12">OB123</strain>
        <tissue evidence="12">Whole animal</tissue>
    </source>
</reference>
<feature type="transmembrane region" description="Helical" evidence="10">
    <location>
        <begin position="205"/>
        <end position="230"/>
    </location>
</feature>
<keyword evidence="4 10" id="KW-0328">Glycosyltransferase</keyword>
<dbReference type="PANTHER" id="PTHR22760">
    <property type="entry name" value="GLYCOSYLTRANSFERASE"/>
    <property type="match status" value="1"/>
</dbReference>
<dbReference type="AlphaFoldDB" id="A0A0T6B2X3"/>
<dbReference type="GO" id="GO:0005789">
    <property type="term" value="C:endoplasmic reticulum membrane"/>
    <property type="evidence" value="ECO:0007669"/>
    <property type="project" value="UniProtKB-SubCell"/>
</dbReference>
<keyword evidence="9 10" id="KW-0472">Membrane</keyword>
<keyword evidence="8 10" id="KW-1133">Transmembrane helix</keyword>
<comment type="similarity">
    <text evidence="3 10">Belongs to the glycosyltransferase 22 family.</text>
</comment>
<feature type="region of interest" description="Disordered" evidence="11">
    <location>
        <begin position="1"/>
        <end position="36"/>
    </location>
</feature>
<dbReference type="OrthoDB" id="497541at2759"/>
<evidence type="ECO:0000256" key="10">
    <source>
        <dbReference type="RuleBase" id="RU363075"/>
    </source>
</evidence>
<comment type="pathway">
    <text evidence="2">Protein modification; protein glycosylation.</text>
</comment>
<gene>
    <name evidence="12" type="ORF">AMK59_5101</name>
</gene>
<evidence type="ECO:0000256" key="11">
    <source>
        <dbReference type="SAM" id="MobiDB-lite"/>
    </source>
</evidence>
<evidence type="ECO:0000256" key="8">
    <source>
        <dbReference type="ARBA" id="ARBA00022989"/>
    </source>
</evidence>
<dbReference type="UniPathway" id="UPA00378"/>
<keyword evidence="5" id="KW-0808">Transferase</keyword>
<comment type="caution">
    <text evidence="12">The sequence shown here is derived from an EMBL/GenBank/DDBJ whole genome shotgun (WGS) entry which is preliminary data.</text>
</comment>
<feature type="compositionally biased region" description="Basic and acidic residues" evidence="11">
    <location>
        <begin position="17"/>
        <end position="27"/>
    </location>
</feature>
<feature type="transmembrane region" description="Helical" evidence="10">
    <location>
        <begin position="333"/>
        <end position="354"/>
    </location>
</feature>
<evidence type="ECO:0000256" key="1">
    <source>
        <dbReference type="ARBA" id="ARBA00004477"/>
    </source>
</evidence>
<dbReference type="InterPro" id="IPR005599">
    <property type="entry name" value="GPI_mannosylTrfase"/>
</dbReference>
<feature type="transmembrane region" description="Helical" evidence="10">
    <location>
        <begin position="366"/>
        <end position="386"/>
    </location>
</feature>
<dbReference type="Pfam" id="PF03901">
    <property type="entry name" value="Glyco_transf_22"/>
    <property type="match status" value="1"/>
</dbReference>
<keyword evidence="6 10" id="KW-0812">Transmembrane</keyword>
<evidence type="ECO:0000256" key="6">
    <source>
        <dbReference type="ARBA" id="ARBA00022692"/>
    </source>
</evidence>
<dbReference type="PANTHER" id="PTHR22760:SF2">
    <property type="entry name" value="ALPHA-1,2-MANNOSYLTRANSFERASE ALG9"/>
    <property type="match status" value="1"/>
</dbReference>
<dbReference type="EMBL" id="LJIG01016078">
    <property type="protein sequence ID" value="KRT81682.1"/>
    <property type="molecule type" value="Genomic_DNA"/>
</dbReference>
<dbReference type="GO" id="GO:0000026">
    <property type="term" value="F:alpha-1,2-mannosyltransferase activity"/>
    <property type="evidence" value="ECO:0007669"/>
    <property type="project" value="TreeGrafter"/>
</dbReference>
<dbReference type="Proteomes" id="UP000051574">
    <property type="component" value="Unassembled WGS sequence"/>
</dbReference>
<dbReference type="EC" id="2.4.1.-" evidence="10"/>